<proteinExistence type="predicted"/>
<evidence type="ECO:0000256" key="1">
    <source>
        <dbReference type="SAM" id="Phobius"/>
    </source>
</evidence>
<keyword evidence="1" id="KW-1133">Transmembrane helix</keyword>
<keyword evidence="1" id="KW-0812">Transmembrane</keyword>
<dbReference type="EMBL" id="MN740780">
    <property type="protein sequence ID" value="QHU11231.1"/>
    <property type="molecule type" value="Genomic_DNA"/>
</dbReference>
<sequence>MSAPQAASMANDADPANHKWVRDEIMKTLSGEKMAKMAATAASKSATPAMGGISIMGIAATLFGLAAGYATSLSREMKTLTGEGGSWTEKKLGGSLNTVIPAVMFGFILLAISLILLSRGSEFFIQFQCRLAFGTAIFALLISILMYVIAIATRKLPGLPHA</sequence>
<feature type="transmembrane region" description="Helical" evidence="1">
    <location>
        <begin position="53"/>
        <end position="72"/>
    </location>
</feature>
<name>A0A6C0K265_9ZZZZ</name>
<accession>A0A6C0K265</accession>
<feature type="transmembrane region" description="Helical" evidence="1">
    <location>
        <begin position="92"/>
        <end position="117"/>
    </location>
</feature>
<evidence type="ECO:0000313" key="2">
    <source>
        <dbReference type="EMBL" id="QHU11231.1"/>
    </source>
</evidence>
<feature type="transmembrane region" description="Helical" evidence="1">
    <location>
        <begin position="129"/>
        <end position="152"/>
    </location>
</feature>
<keyword evidence="1" id="KW-0472">Membrane</keyword>
<organism evidence="2">
    <name type="scientific">viral metagenome</name>
    <dbReference type="NCBI Taxonomy" id="1070528"/>
    <lineage>
        <taxon>unclassified sequences</taxon>
        <taxon>metagenomes</taxon>
        <taxon>organismal metagenomes</taxon>
    </lineage>
</organism>
<reference evidence="2" key="1">
    <citation type="journal article" date="2020" name="Nature">
        <title>Giant virus diversity and host interactions through global metagenomics.</title>
        <authorList>
            <person name="Schulz F."/>
            <person name="Roux S."/>
            <person name="Paez-Espino D."/>
            <person name="Jungbluth S."/>
            <person name="Walsh D.A."/>
            <person name="Denef V.J."/>
            <person name="McMahon K.D."/>
            <person name="Konstantinidis K.T."/>
            <person name="Eloe-Fadrosh E.A."/>
            <person name="Kyrpides N.C."/>
            <person name="Woyke T."/>
        </authorList>
    </citation>
    <scope>NUCLEOTIDE SEQUENCE</scope>
    <source>
        <strain evidence="2">GVMAG-S-1101165-84</strain>
    </source>
</reference>
<dbReference type="AlphaFoldDB" id="A0A6C0K265"/>
<protein>
    <submittedName>
        <fullName evidence="2">Uncharacterized protein</fullName>
    </submittedName>
</protein>